<dbReference type="OrthoDB" id="10253115at2759"/>
<dbReference type="Gene3D" id="3.40.50.12780">
    <property type="entry name" value="N-terminal domain of ligase-like"/>
    <property type="match status" value="1"/>
</dbReference>
<dbReference type="GO" id="GO:0006631">
    <property type="term" value="P:fatty acid metabolic process"/>
    <property type="evidence" value="ECO:0007669"/>
    <property type="project" value="TreeGrafter"/>
</dbReference>
<reference evidence="4" key="1">
    <citation type="submission" date="2020-12" db="EMBL/GenBank/DDBJ databases">
        <authorList>
            <person name="Iha C."/>
        </authorList>
    </citation>
    <scope>NUCLEOTIDE SEQUENCE</scope>
</reference>
<feature type="domain" description="AMP-dependent synthetase/ligase" evidence="2">
    <location>
        <begin position="23"/>
        <end position="387"/>
    </location>
</feature>
<protein>
    <recommendedName>
        <fullName evidence="6">AMP-dependent synthetase/ligase</fullName>
    </recommendedName>
</protein>
<dbReference type="InterPro" id="IPR000873">
    <property type="entry name" value="AMP-dep_synth/lig_dom"/>
</dbReference>
<evidence type="ECO:0008006" key="6">
    <source>
        <dbReference type="Google" id="ProtNLM"/>
    </source>
</evidence>
<dbReference type="InterPro" id="IPR045851">
    <property type="entry name" value="AMP-bd_C_sf"/>
</dbReference>
<sequence>MGQRCPGHLGAMSHVCAPLTSLVQRFGDRVATACGDRRRTGRQLHGRVAALSMALRETLGVGPGVTVAIAALSTDRFFEAMLAVAACGGVLAPLNWRWSAREAAVAVEVVEASVLVVDQESLHFWSHLCEVCPSLRSGVVLCEGLPNGARRGDRLHSSEELIAAHPRAELRIATSPDGVAIICFTSGTTSSSKAVAISHAAFHSQSLAKLAVVRYGSGDVYLHTAPLFHIGGLSSALAMLMAGAVHVFMAKFSGRGAVEAIQETRVTALIAVPTMLVDMGAAAQGGSLPSVTKLLVGGGPMSAAHQDITTHLFPNATVTTAYGMTEACSSITFDGPFEPGSWRENRTEHGACAGVAAPGVELCIDTDVPGTEGEVLTRGPHTMTRYLGKPAATLAVLSPDGWLRTGDVGRLDAGGRLWLSGRKKDMIKTGGENVHASEVEAVVRSHPGVVDVAVVGVADVRLGELVAAVVSIADGWSWKNSSDGGSGSGAHKLGIWIGPREGRGPGRGPGARSKTLSIEGVQEACVRGGLARYKLPRVVAAWRAELPKTSSGKVKKGELRARLGAVLRRIPSKL</sequence>
<comment type="caution">
    <text evidence="4">The sequence shown here is derived from an EMBL/GenBank/DDBJ whole genome shotgun (WGS) entry which is preliminary data.</text>
</comment>
<gene>
    <name evidence="4" type="ORF">OSTQU699_LOCUS2359</name>
</gene>
<keyword evidence="5" id="KW-1185">Reference proteome</keyword>
<dbReference type="InterPro" id="IPR025110">
    <property type="entry name" value="AMP-bd_C"/>
</dbReference>
<accession>A0A8S1IQD7</accession>
<dbReference type="PANTHER" id="PTHR43201">
    <property type="entry name" value="ACYL-COA SYNTHETASE"/>
    <property type="match status" value="1"/>
</dbReference>
<dbReference type="Pfam" id="PF13193">
    <property type="entry name" value="AMP-binding_C"/>
    <property type="match status" value="1"/>
</dbReference>
<dbReference type="InterPro" id="IPR042099">
    <property type="entry name" value="ANL_N_sf"/>
</dbReference>
<proteinExistence type="predicted"/>
<dbReference type="GO" id="GO:0031956">
    <property type="term" value="F:medium-chain fatty acid-CoA ligase activity"/>
    <property type="evidence" value="ECO:0007669"/>
    <property type="project" value="TreeGrafter"/>
</dbReference>
<evidence type="ECO:0000256" key="1">
    <source>
        <dbReference type="SAM" id="MobiDB-lite"/>
    </source>
</evidence>
<dbReference type="Pfam" id="PF00501">
    <property type="entry name" value="AMP-binding"/>
    <property type="match status" value="1"/>
</dbReference>
<evidence type="ECO:0000313" key="4">
    <source>
        <dbReference type="EMBL" id="CAD7696998.1"/>
    </source>
</evidence>
<organism evidence="4 5">
    <name type="scientific">Ostreobium quekettii</name>
    <dbReference type="NCBI Taxonomy" id="121088"/>
    <lineage>
        <taxon>Eukaryota</taxon>
        <taxon>Viridiplantae</taxon>
        <taxon>Chlorophyta</taxon>
        <taxon>core chlorophytes</taxon>
        <taxon>Ulvophyceae</taxon>
        <taxon>TCBD clade</taxon>
        <taxon>Bryopsidales</taxon>
        <taxon>Ostreobineae</taxon>
        <taxon>Ostreobiaceae</taxon>
        <taxon>Ostreobium</taxon>
    </lineage>
</organism>
<evidence type="ECO:0000259" key="3">
    <source>
        <dbReference type="Pfam" id="PF13193"/>
    </source>
</evidence>
<evidence type="ECO:0000313" key="5">
    <source>
        <dbReference type="Proteomes" id="UP000708148"/>
    </source>
</evidence>
<dbReference type="PROSITE" id="PS00455">
    <property type="entry name" value="AMP_BINDING"/>
    <property type="match status" value="1"/>
</dbReference>
<dbReference type="InterPro" id="IPR020845">
    <property type="entry name" value="AMP-binding_CS"/>
</dbReference>
<dbReference type="SUPFAM" id="SSF56801">
    <property type="entry name" value="Acetyl-CoA synthetase-like"/>
    <property type="match status" value="1"/>
</dbReference>
<dbReference type="EMBL" id="CAJHUC010000590">
    <property type="protein sequence ID" value="CAD7696998.1"/>
    <property type="molecule type" value="Genomic_DNA"/>
</dbReference>
<feature type="region of interest" description="Disordered" evidence="1">
    <location>
        <begin position="480"/>
        <end position="514"/>
    </location>
</feature>
<feature type="domain" description="AMP-binding enzyme C-terminal" evidence="3">
    <location>
        <begin position="438"/>
        <end position="475"/>
    </location>
</feature>
<dbReference type="Gene3D" id="3.30.300.30">
    <property type="match status" value="1"/>
</dbReference>
<evidence type="ECO:0000259" key="2">
    <source>
        <dbReference type="Pfam" id="PF00501"/>
    </source>
</evidence>
<dbReference type="PANTHER" id="PTHR43201:SF32">
    <property type="entry name" value="2-SUCCINYLBENZOATE--COA LIGASE, CHLOROPLASTIC_PEROXISOMAL"/>
    <property type="match status" value="1"/>
</dbReference>
<dbReference type="Proteomes" id="UP000708148">
    <property type="component" value="Unassembled WGS sequence"/>
</dbReference>
<name>A0A8S1IQD7_9CHLO</name>
<dbReference type="AlphaFoldDB" id="A0A8S1IQD7"/>